<dbReference type="GO" id="GO:0015833">
    <property type="term" value="P:peptide transport"/>
    <property type="evidence" value="ECO:0007669"/>
    <property type="project" value="TreeGrafter"/>
</dbReference>
<accession>A0A850EMG8</accession>
<evidence type="ECO:0000259" key="5">
    <source>
        <dbReference type="Pfam" id="PF00496"/>
    </source>
</evidence>
<dbReference type="GO" id="GO:0043190">
    <property type="term" value="C:ATP-binding cassette (ABC) transporter complex"/>
    <property type="evidence" value="ECO:0007669"/>
    <property type="project" value="InterPro"/>
</dbReference>
<dbReference type="EMBL" id="JABWCS010000215">
    <property type="protein sequence ID" value="NUU62503.1"/>
    <property type="molecule type" value="Genomic_DNA"/>
</dbReference>
<dbReference type="InterPro" id="IPR000914">
    <property type="entry name" value="SBP_5_dom"/>
</dbReference>
<keyword evidence="3" id="KW-0813">Transport</keyword>
<dbReference type="Gene3D" id="3.40.190.10">
    <property type="entry name" value="Periplasmic binding protein-like II"/>
    <property type="match status" value="1"/>
</dbReference>
<comment type="similarity">
    <text evidence="2">Belongs to the bacterial solute-binding protein 5 family.</text>
</comment>
<organism evidence="6 7">
    <name type="scientific">Paenibacillus agri</name>
    <dbReference type="NCBI Taxonomy" id="2744309"/>
    <lineage>
        <taxon>Bacteria</taxon>
        <taxon>Bacillati</taxon>
        <taxon>Bacillota</taxon>
        <taxon>Bacilli</taxon>
        <taxon>Bacillales</taxon>
        <taxon>Paenibacillaceae</taxon>
        <taxon>Paenibacillus</taxon>
    </lineage>
</organism>
<dbReference type="CDD" id="cd08489">
    <property type="entry name" value="PBP2_NikA"/>
    <property type="match status" value="1"/>
</dbReference>
<evidence type="ECO:0000313" key="7">
    <source>
        <dbReference type="Proteomes" id="UP000564806"/>
    </source>
</evidence>
<dbReference type="GO" id="GO:0016151">
    <property type="term" value="F:nickel cation binding"/>
    <property type="evidence" value="ECO:0007669"/>
    <property type="project" value="InterPro"/>
</dbReference>
<dbReference type="PROSITE" id="PS01040">
    <property type="entry name" value="SBP_BACTERIAL_5"/>
    <property type="match status" value="1"/>
</dbReference>
<evidence type="ECO:0000313" key="6">
    <source>
        <dbReference type="EMBL" id="NUU62503.1"/>
    </source>
</evidence>
<dbReference type="Pfam" id="PF00496">
    <property type="entry name" value="SBP_bac_5"/>
    <property type="match status" value="1"/>
</dbReference>
<proteinExistence type="inferred from homology"/>
<dbReference type="GO" id="GO:1904680">
    <property type="term" value="F:peptide transmembrane transporter activity"/>
    <property type="evidence" value="ECO:0007669"/>
    <property type="project" value="TreeGrafter"/>
</dbReference>
<dbReference type="SUPFAM" id="SSF53850">
    <property type="entry name" value="Periplasmic binding protein-like II"/>
    <property type="match status" value="1"/>
</dbReference>
<evidence type="ECO:0000256" key="4">
    <source>
        <dbReference type="ARBA" id="ARBA00022729"/>
    </source>
</evidence>
<feature type="domain" description="Solute-binding protein family 5" evidence="5">
    <location>
        <begin position="19"/>
        <end position="393"/>
    </location>
</feature>
<evidence type="ECO:0000256" key="3">
    <source>
        <dbReference type="ARBA" id="ARBA00022448"/>
    </source>
</evidence>
<protein>
    <submittedName>
        <fullName evidence="6">Nickel ABC transporter substrate-binding protein</fullName>
    </submittedName>
</protein>
<sequence length="475" mass="52787">MNVHAMIYDGLVEYGEKGEILPALAESWEISEDGKVYTFHLRKGVKFSDGTDLNAAAVKFSFERWIKDPANSLNIATAMQSLEAVDDLTIRMTFNKAYYPFLTELSFARPVRIISPSAVEPAGDPDGTFVKAIGTGAWMAESYKTDQEAVLVRNPYYWGEKPKLAKIILKVIPDPQSRVLALQNGSVDLAGGQLGKIPVESLPVLQKDSTLSVQEAPGTNSHFLAFNGNNPVLQDVKVRQAINLAINKKSIVQDLMGGIGKEAKGLFPQTVPYVTEANSTWYGFEPEQAKALLAKAGYSDTDGDGIVDKAGVPLTLNFVLQESEFPEWKSIGELIQSELKDIGIDVKLQVLEPNAYYDALWKTKDYDLIIYRTYDDAYNPHAFLLSLFHKTGDAPAVVWSDAKLEALIDKAVGTTDLKKRQSAYDDIFKKLYQEAMFAAVYFPDDIFVVNNRVKNFKLGYTTFTPVFWNQLDVGE</sequence>
<dbReference type="PIRSF" id="PIRSF002741">
    <property type="entry name" value="MppA"/>
    <property type="match status" value="1"/>
</dbReference>
<dbReference type="InterPro" id="IPR030678">
    <property type="entry name" value="Peptide/Ni-bd"/>
</dbReference>
<dbReference type="InterPro" id="IPR023765">
    <property type="entry name" value="SBP_5_CS"/>
</dbReference>
<dbReference type="Proteomes" id="UP000564806">
    <property type="component" value="Unassembled WGS sequence"/>
</dbReference>
<keyword evidence="4" id="KW-0732">Signal</keyword>
<comment type="caution">
    <text evidence="6">The sequence shown here is derived from an EMBL/GenBank/DDBJ whole genome shotgun (WGS) entry which is preliminary data.</text>
</comment>
<dbReference type="InterPro" id="IPR011980">
    <property type="entry name" value="CntA-like"/>
</dbReference>
<keyword evidence="7" id="KW-1185">Reference proteome</keyword>
<dbReference type="GO" id="GO:0042597">
    <property type="term" value="C:periplasmic space"/>
    <property type="evidence" value="ECO:0007669"/>
    <property type="project" value="UniProtKB-ARBA"/>
</dbReference>
<dbReference type="InterPro" id="IPR039424">
    <property type="entry name" value="SBP_5"/>
</dbReference>
<evidence type="ECO:0000256" key="1">
    <source>
        <dbReference type="ARBA" id="ARBA00004193"/>
    </source>
</evidence>
<dbReference type="GO" id="GO:0015675">
    <property type="term" value="P:nickel cation transport"/>
    <property type="evidence" value="ECO:0007669"/>
    <property type="project" value="InterPro"/>
</dbReference>
<dbReference type="GO" id="GO:0020037">
    <property type="term" value="F:heme binding"/>
    <property type="evidence" value="ECO:0007669"/>
    <property type="project" value="InterPro"/>
</dbReference>
<gene>
    <name evidence="6" type="ORF">HPT30_19350</name>
</gene>
<name>A0A850EMG8_9BACL</name>
<evidence type="ECO:0000256" key="2">
    <source>
        <dbReference type="ARBA" id="ARBA00005695"/>
    </source>
</evidence>
<comment type="subcellular location">
    <subcellularLocation>
        <location evidence="1">Cell membrane</location>
        <topology evidence="1">Lipid-anchor</topology>
    </subcellularLocation>
</comment>
<dbReference type="PANTHER" id="PTHR30290:SF10">
    <property type="entry name" value="PERIPLASMIC OLIGOPEPTIDE-BINDING PROTEIN-RELATED"/>
    <property type="match status" value="1"/>
</dbReference>
<dbReference type="AlphaFoldDB" id="A0A850EMG8"/>
<reference evidence="6" key="1">
    <citation type="submission" date="2020-06" db="EMBL/GenBank/DDBJ databases">
        <title>Paenibacillus sp. nov., isolated from soil.</title>
        <authorList>
            <person name="Seo Y.L."/>
        </authorList>
    </citation>
    <scope>NUCLEOTIDE SEQUENCE [LARGE SCALE GENOMIC DNA]</scope>
    <source>
        <strain evidence="6">JW14</strain>
    </source>
</reference>
<dbReference type="Gene3D" id="3.10.105.10">
    <property type="entry name" value="Dipeptide-binding Protein, Domain 3"/>
    <property type="match status" value="1"/>
</dbReference>
<dbReference type="PANTHER" id="PTHR30290">
    <property type="entry name" value="PERIPLASMIC BINDING COMPONENT OF ABC TRANSPORTER"/>
    <property type="match status" value="1"/>
</dbReference>